<feature type="binding site" evidence="6">
    <location>
        <position position="128"/>
    </location>
    <ligand>
        <name>L-histidine</name>
        <dbReference type="ChEBI" id="CHEBI:57595"/>
    </ligand>
</feature>
<reference evidence="8" key="1">
    <citation type="journal article" date="2012" name="Science">
        <title>Fermentation, hydrogen, and sulfur metabolism in multiple uncultivated bacterial phyla.</title>
        <authorList>
            <person name="Wrighton K.C."/>
            <person name="Thomas B.C."/>
            <person name="Sharon I."/>
            <person name="Miller C.S."/>
            <person name="Castelle C.J."/>
            <person name="VerBerkmoes N.C."/>
            <person name="Wilkins M.J."/>
            <person name="Hettich R.L."/>
            <person name="Lipton M.S."/>
            <person name="Williams K.H."/>
            <person name="Long P.E."/>
            <person name="Banfield J.F."/>
        </authorList>
    </citation>
    <scope>NUCLEOTIDE SEQUENCE [LARGE SCALE GENOMIC DNA]</scope>
</reference>
<keyword evidence="8" id="KW-0436">Ligase</keyword>
<dbReference type="CDD" id="cd00773">
    <property type="entry name" value="HisRS-like_core"/>
    <property type="match status" value="1"/>
</dbReference>
<feature type="domain" description="Aminoacyl-transfer RNA synthetases class-II family profile" evidence="7">
    <location>
        <begin position="20"/>
        <end position="450"/>
    </location>
</feature>
<comment type="similarity">
    <text evidence="1">Belongs to the class-II aminoacyl-tRNA synthetase family.</text>
</comment>
<feature type="binding site" evidence="6">
    <location>
        <position position="114"/>
    </location>
    <ligand>
        <name>L-histidine</name>
        <dbReference type="ChEBI" id="CHEBI:57595"/>
    </ligand>
</feature>
<dbReference type="PROSITE" id="PS50862">
    <property type="entry name" value="AA_TRNA_LIGASE_II"/>
    <property type="match status" value="1"/>
</dbReference>
<dbReference type="InterPro" id="IPR006195">
    <property type="entry name" value="aa-tRNA-synth_II"/>
</dbReference>
<evidence type="ECO:0000256" key="6">
    <source>
        <dbReference type="PIRSR" id="PIRSR001549-1"/>
    </source>
</evidence>
<proteinExistence type="inferred from homology"/>
<organism evidence="8">
    <name type="scientific">uncultured bacterium</name>
    <name type="common">gcode 4</name>
    <dbReference type="NCBI Taxonomy" id="1234023"/>
    <lineage>
        <taxon>Bacteria</taxon>
        <taxon>environmental samples</taxon>
    </lineage>
</organism>
<sequence>MKKNLLPGWFPELSPLDQAIENQIKDIIRETYETYWYFNIETPAIEYNEVLIAKWWEEVSKQIFWLYWLKQWAEDLKNYSLRFDLTVPLARYIVQNEDSIQFPFKRYQIQKVWRWERQQKWRFKEFTQCDIDIIWTDLSLNYDIEIIETLDMTLKNIFNKLRIGKKFEIRVNNKKFLDSISEYFKIKWKDKDLFYRLLDDYYKISKDEFMDRLKDITCSWKILLDILETWEIREIESENIINSFKETFLLIDSLKNKWVNVKFDPFITRWLDYYTWTVFETFLVDYPEFWSICSGWSYDNLVNSIREISWMKVVSDKKNYWWVGWSIWLTRLFSRFKDNNLINTEIPLAQAMIFNVPWNSTYYIDKIAKKLRESWISTDVYYGNEKLAKQFSYAESKKILFWIFAGTEEERTNSVILKDLKSKQNQTIDFDAICIEIFKKLNSAAWAYEL</sequence>
<dbReference type="InterPro" id="IPR036621">
    <property type="entry name" value="Anticodon-bd_dom_sf"/>
</dbReference>
<comment type="caution">
    <text evidence="8">The sequence shown here is derived from an EMBL/GenBank/DDBJ whole genome shotgun (WGS) entry which is preliminary data.</text>
</comment>
<evidence type="ECO:0000256" key="1">
    <source>
        <dbReference type="ARBA" id="ARBA00008226"/>
    </source>
</evidence>
<dbReference type="GO" id="GO:0006418">
    <property type="term" value="P:tRNA aminoacylation for protein translation"/>
    <property type="evidence" value="ECO:0007669"/>
    <property type="project" value="UniProtKB-ARBA"/>
</dbReference>
<evidence type="ECO:0000313" key="8">
    <source>
        <dbReference type="EMBL" id="EKE27362.1"/>
    </source>
</evidence>
<dbReference type="Gene3D" id="3.40.50.800">
    <property type="entry name" value="Anticodon-binding domain"/>
    <property type="match status" value="1"/>
</dbReference>
<name>K2FZK7_9BACT</name>
<feature type="binding site" evidence="6">
    <location>
        <begin position="84"/>
        <end position="86"/>
    </location>
    <ligand>
        <name>L-histidine</name>
        <dbReference type="ChEBI" id="CHEBI:57595"/>
    </ligand>
</feature>
<dbReference type="PIRSF" id="PIRSF001549">
    <property type="entry name" value="His-tRNA_synth"/>
    <property type="match status" value="1"/>
</dbReference>
<dbReference type="AlphaFoldDB" id="K2FZK7"/>
<keyword evidence="3" id="KW-0547">Nucleotide-binding</keyword>
<dbReference type="GO" id="GO:0004821">
    <property type="term" value="F:histidine-tRNA ligase activity"/>
    <property type="evidence" value="ECO:0007669"/>
    <property type="project" value="UniProtKB-EC"/>
</dbReference>
<dbReference type="InterPro" id="IPR045864">
    <property type="entry name" value="aa-tRNA-synth_II/BPL/LPL"/>
</dbReference>
<evidence type="ECO:0000259" key="7">
    <source>
        <dbReference type="PROSITE" id="PS50862"/>
    </source>
</evidence>
<dbReference type="PANTHER" id="PTHR11476">
    <property type="entry name" value="HISTIDYL-TRNA SYNTHETASE"/>
    <property type="match status" value="1"/>
</dbReference>
<evidence type="ECO:0000256" key="5">
    <source>
        <dbReference type="ARBA" id="ARBA00047639"/>
    </source>
</evidence>
<evidence type="ECO:0000256" key="2">
    <source>
        <dbReference type="ARBA" id="ARBA00012815"/>
    </source>
</evidence>
<keyword evidence="4 8" id="KW-0030">Aminoacyl-tRNA synthetase</keyword>
<dbReference type="EC" id="6.1.1.21" evidence="2"/>
<protein>
    <recommendedName>
        <fullName evidence="2">histidine--tRNA ligase</fullName>
        <ecNumber evidence="2">6.1.1.21</ecNumber>
    </recommendedName>
</protein>
<feature type="binding site" evidence="6">
    <location>
        <begin position="273"/>
        <end position="274"/>
    </location>
    <ligand>
        <name>L-histidine</name>
        <dbReference type="ChEBI" id="CHEBI:57595"/>
    </ligand>
</feature>
<feature type="binding site" evidence="6">
    <location>
        <position position="269"/>
    </location>
    <ligand>
        <name>L-histidine</name>
        <dbReference type="ChEBI" id="CHEBI:57595"/>
    </ligand>
</feature>
<dbReference type="InterPro" id="IPR004154">
    <property type="entry name" value="Anticodon-bd"/>
</dbReference>
<feature type="binding site" evidence="6">
    <location>
        <position position="132"/>
    </location>
    <ligand>
        <name>L-histidine</name>
        <dbReference type="ChEBI" id="CHEBI:57595"/>
    </ligand>
</feature>
<evidence type="ECO:0000256" key="3">
    <source>
        <dbReference type="ARBA" id="ARBA00022741"/>
    </source>
</evidence>
<dbReference type="EMBL" id="AMFJ01000494">
    <property type="protein sequence ID" value="EKE27362.1"/>
    <property type="molecule type" value="Genomic_DNA"/>
</dbReference>
<dbReference type="Pfam" id="PF13393">
    <property type="entry name" value="tRNA-synt_His"/>
    <property type="match status" value="1"/>
</dbReference>
<dbReference type="GO" id="GO:0005737">
    <property type="term" value="C:cytoplasm"/>
    <property type="evidence" value="ECO:0007669"/>
    <property type="project" value="InterPro"/>
</dbReference>
<dbReference type="SUPFAM" id="SSF55681">
    <property type="entry name" value="Class II aaRS and biotin synthetases"/>
    <property type="match status" value="1"/>
</dbReference>
<comment type="catalytic activity">
    <reaction evidence="5">
        <text>tRNA(His) + L-histidine + ATP = L-histidyl-tRNA(His) + AMP + diphosphate + H(+)</text>
        <dbReference type="Rhea" id="RHEA:17313"/>
        <dbReference type="Rhea" id="RHEA-COMP:9665"/>
        <dbReference type="Rhea" id="RHEA-COMP:9689"/>
        <dbReference type="ChEBI" id="CHEBI:15378"/>
        <dbReference type="ChEBI" id="CHEBI:30616"/>
        <dbReference type="ChEBI" id="CHEBI:33019"/>
        <dbReference type="ChEBI" id="CHEBI:57595"/>
        <dbReference type="ChEBI" id="CHEBI:78442"/>
        <dbReference type="ChEBI" id="CHEBI:78527"/>
        <dbReference type="ChEBI" id="CHEBI:456215"/>
        <dbReference type="EC" id="6.1.1.21"/>
    </reaction>
</comment>
<dbReference type="InterPro" id="IPR004516">
    <property type="entry name" value="HisRS/HisZ"/>
</dbReference>
<gene>
    <name evidence="8" type="primary">hisS</name>
    <name evidence="8" type="ORF">ACD_3C00220G0003</name>
</gene>
<dbReference type="PANTHER" id="PTHR11476:SF7">
    <property type="entry name" value="HISTIDINE--TRNA LIGASE"/>
    <property type="match status" value="1"/>
</dbReference>
<dbReference type="Gene3D" id="3.30.930.10">
    <property type="entry name" value="Bira Bifunctional Protein, Domain 2"/>
    <property type="match status" value="1"/>
</dbReference>
<dbReference type="Pfam" id="PF03129">
    <property type="entry name" value="HGTP_anticodon"/>
    <property type="match status" value="1"/>
</dbReference>
<dbReference type="InterPro" id="IPR041715">
    <property type="entry name" value="HisRS-like_core"/>
</dbReference>
<evidence type="ECO:0000256" key="4">
    <source>
        <dbReference type="ARBA" id="ARBA00023146"/>
    </source>
</evidence>
<accession>K2FZK7</accession>
<dbReference type="SUPFAM" id="SSF52954">
    <property type="entry name" value="Class II aaRS ABD-related"/>
    <property type="match status" value="1"/>
</dbReference>
<dbReference type="GO" id="GO:0000166">
    <property type="term" value="F:nucleotide binding"/>
    <property type="evidence" value="ECO:0007669"/>
    <property type="project" value="UniProtKB-KW"/>
</dbReference>